<dbReference type="Pfam" id="PF04051">
    <property type="entry name" value="TRAPP"/>
    <property type="match status" value="1"/>
</dbReference>
<evidence type="ECO:0000256" key="1">
    <source>
        <dbReference type="ARBA" id="ARBA00006218"/>
    </source>
</evidence>
<evidence type="ECO:0000256" key="2">
    <source>
        <dbReference type="SAM" id="MobiDB-lite"/>
    </source>
</evidence>
<comment type="caution">
    <text evidence="3">The sequence shown here is derived from an EMBL/GenBank/DDBJ whole genome shotgun (WGS) entry which is preliminary data.</text>
</comment>
<protein>
    <submittedName>
        <fullName evidence="3">Trafficking protein particle complex subunit 6b</fullName>
    </submittedName>
</protein>
<dbReference type="PANTHER" id="PTHR12817:SF0">
    <property type="entry name" value="GEO08327P1"/>
    <property type="match status" value="1"/>
</dbReference>
<evidence type="ECO:0000313" key="3">
    <source>
        <dbReference type="EMBL" id="KAJ6255533.1"/>
    </source>
</evidence>
<proteinExistence type="inferred from homology"/>
<organism evidence="3 4">
    <name type="scientific">Anaeramoeba flamelloides</name>
    <dbReference type="NCBI Taxonomy" id="1746091"/>
    <lineage>
        <taxon>Eukaryota</taxon>
        <taxon>Metamonada</taxon>
        <taxon>Anaeramoebidae</taxon>
        <taxon>Anaeramoeba</taxon>
    </lineage>
</organism>
<dbReference type="InterPro" id="IPR037992">
    <property type="entry name" value="TRAPPC6/Trs33"/>
</dbReference>
<feature type="compositionally biased region" description="Basic and acidic residues" evidence="2">
    <location>
        <begin position="232"/>
        <end position="245"/>
    </location>
</feature>
<dbReference type="InterPro" id="IPR024096">
    <property type="entry name" value="NO_sig/Golgi_transp_ligand-bd"/>
</dbReference>
<dbReference type="EMBL" id="JAOAOG010000004">
    <property type="protein sequence ID" value="KAJ6255533.1"/>
    <property type="molecule type" value="Genomic_DNA"/>
</dbReference>
<feature type="compositionally biased region" description="Basic and acidic residues" evidence="2">
    <location>
        <begin position="184"/>
        <end position="193"/>
    </location>
</feature>
<feature type="region of interest" description="Disordered" evidence="2">
    <location>
        <begin position="159"/>
        <end position="247"/>
    </location>
</feature>
<evidence type="ECO:0000313" key="4">
    <source>
        <dbReference type="Proteomes" id="UP001150062"/>
    </source>
</evidence>
<feature type="compositionally biased region" description="Basic residues" evidence="2">
    <location>
        <begin position="208"/>
        <end position="231"/>
    </location>
</feature>
<dbReference type="SUPFAM" id="SSF111126">
    <property type="entry name" value="Ligand-binding domain in the NO signalling and Golgi transport"/>
    <property type="match status" value="2"/>
</dbReference>
<sequence length="299" mass="35573">MSINYSIFESLFFEIVKLTERSVEKNPHQKIKEYPTNDLVLINDDQNKKKKKKNISIEEGTKLELFPIPNKQQLICKKLESVGFRLGSRLIEQYTFKKRCTFTEEKVVKLVLNDFWNYLFKNSMQIIYNKNEKVCVAIVYDFGLLSRLSFSNKEKKEKLDSEKNLVQERRSEQQPNKNKNKKNRNSDQTKRLSENSNNSRINENEIQRKKKENKQKSKKNRQKLSKSNSKKKLNEQKQIDKEYQKNRIVTQPQMPTINKYLQLICGIIRGAFWNLNMNIVITTNYTNLSKIKFTIKVEN</sequence>
<keyword evidence="4" id="KW-1185">Reference proteome</keyword>
<dbReference type="InterPro" id="IPR007194">
    <property type="entry name" value="TRAPP_component"/>
</dbReference>
<reference evidence="3" key="1">
    <citation type="submission" date="2022-08" db="EMBL/GenBank/DDBJ databases">
        <title>Novel sulfate-reducing endosymbionts in the free-living metamonad Anaeramoeba.</title>
        <authorList>
            <person name="Jerlstrom-Hultqvist J."/>
            <person name="Cepicka I."/>
            <person name="Gallot-Lavallee L."/>
            <person name="Salas-Leiva D."/>
            <person name="Curtis B.A."/>
            <person name="Zahonova K."/>
            <person name="Pipaliya S."/>
            <person name="Dacks J."/>
            <person name="Roger A.J."/>
        </authorList>
    </citation>
    <scope>NUCLEOTIDE SEQUENCE</scope>
    <source>
        <strain evidence="3">Schooner1</strain>
    </source>
</reference>
<dbReference type="PANTHER" id="PTHR12817">
    <property type="entry name" value="TRAFFICKING PROTEIN PARTICLE COMPLEX SUBUNIT 6B"/>
    <property type="match status" value="1"/>
</dbReference>
<gene>
    <name evidence="3" type="ORF">M0813_11409</name>
</gene>
<accession>A0ABQ8ZF48</accession>
<comment type="similarity">
    <text evidence="1">Belongs to the TRAPP small subunits family. BET3 subfamily.</text>
</comment>
<name>A0ABQ8ZF48_9EUKA</name>
<dbReference type="Proteomes" id="UP001150062">
    <property type="component" value="Unassembled WGS sequence"/>
</dbReference>
<dbReference type="Gene3D" id="3.30.1380.20">
    <property type="entry name" value="Trafficking protein particle complex subunit 3"/>
    <property type="match status" value="1"/>
</dbReference>
<feature type="compositionally biased region" description="Basic and acidic residues" evidence="2">
    <location>
        <begin position="159"/>
        <end position="172"/>
    </location>
</feature>